<feature type="domain" description="Glutamate/phenylalanine/leucine/valine/L-tryptophan dehydrogenase C-terminal" evidence="10">
    <location>
        <begin position="202"/>
        <end position="445"/>
    </location>
</feature>
<dbReference type="GO" id="GO:0000166">
    <property type="term" value="F:nucleotide binding"/>
    <property type="evidence" value="ECO:0007669"/>
    <property type="project" value="UniProtKB-KW"/>
</dbReference>
<dbReference type="GO" id="GO:0004354">
    <property type="term" value="F:glutamate dehydrogenase (NADP+) activity"/>
    <property type="evidence" value="ECO:0007669"/>
    <property type="project" value="TreeGrafter"/>
</dbReference>
<feature type="binding site" evidence="7">
    <location>
        <position position="165"/>
    </location>
    <ligand>
        <name>substrate</name>
    </ligand>
</feature>
<dbReference type="FunFam" id="3.40.50.720:FF:000030">
    <property type="entry name" value="Glutamate dehydrogenase"/>
    <property type="match status" value="1"/>
</dbReference>
<feature type="binding site" evidence="7">
    <location>
        <position position="111"/>
    </location>
    <ligand>
        <name>substrate</name>
    </ligand>
</feature>
<evidence type="ECO:0000256" key="9">
    <source>
        <dbReference type="RuleBase" id="RU004417"/>
    </source>
</evidence>
<name>A0A1H5J504_9FLAO</name>
<dbReference type="Gene3D" id="1.10.285.10">
    <property type="entry name" value="Glutamate Dehydrogenase, chain A, domain 3"/>
    <property type="match status" value="2"/>
</dbReference>
<evidence type="ECO:0000256" key="1">
    <source>
        <dbReference type="ARBA" id="ARBA00006382"/>
    </source>
</evidence>
<dbReference type="RefSeq" id="WP_093112291.1">
    <property type="nucleotide sequence ID" value="NZ_FNGG01000001.1"/>
</dbReference>
<evidence type="ECO:0000256" key="4">
    <source>
        <dbReference type="ARBA" id="ARBA00023027"/>
    </source>
</evidence>
<evidence type="ECO:0000259" key="10">
    <source>
        <dbReference type="SMART" id="SM00839"/>
    </source>
</evidence>
<accession>A0A1H5J504</accession>
<dbReference type="InterPro" id="IPR033922">
    <property type="entry name" value="NAD_bind_Glu_DH"/>
</dbReference>
<dbReference type="FunFam" id="3.40.50.10860:FF:000002">
    <property type="entry name" value="Glutamate dehydrogenase"/>
    <property type="match status" value="1"/>
</dbReference>
<comment type="similarity">
    <text evidence="1 5 9">Belongs to the Glu/Leu/Phe/Val dehydrogenases family.</text>
</comment>
<dbReference type="NCBIfam" id="NF006929">
    <property type="entry name" value="PRK09414.1"/>
    <property type="match status" value="1"/>
</dbReference>
<dbReference type="PROSITE" id="PS00074">
    <property type="entry name" value="GLFV_DEHYDROGENASE"/>
    <property type="match status" value="1"/>
</dbReference>
<dbReference type="InterPro" id="IPR014362">
    <property type="entry name" value="Glu_DH"/>
</dbReference>
<dbReference type="InterPro" id="IPR036291">
    <property type="entry name" value="NAD(P)-bd_dom_sf"/>
</dbReference>
<reference evidence="11 12" key="1">
    <citation type="submission" date="2016-10" db="EMBL/GenBank/DDBJ databases">
        <authorList>
            <person name="de Groot N.N."/>
        </authorList>
    </citation>
    <scope>NUCLEOTIDE SEQUENCE [LARGE SCALE GENOMIC DNA]</scope>
    <source>
        <strain evidence="11 12">DSM 23553</strain>
    </source>
</reference>
<proteinExistence type="inferred from homology"/>
<evidence type="ECO:0000256" key="2">
    <source>
        <dbReference type="ARBA" id="ARBA00011643"/>
    </source>
</evidence>
<dbReference type="GO" id="GO:0005829">
    <property type="term" value="C:cytosol"/>
    <property type="evidence" value="ECO:0007669"/>
    <property type="project" value="TreeGrafter"/>
</dbReference>
<dbReference type="Gene3D" id="3.40.50.10860">
    <property type="entry name" value="Leucine Dehydrogenase, chain A, domain 1"/>
    <property type="match status" value="1"/>
</dbReference>
<dbReference type="AlphaFoldDB" id="A0A1H5J504"/>
<feature type="active site" description="Proton donor" evidence="6">
    <location>
        <position position="126"/>
    </location>
</feature>
<keyword evidence="12" id="KW-1185">Reference proteome</keyword>
<dbReference type="SUPFAM" id="SSF51735">
    <property type="entry name" value="NAD(P)-binding Rossmann-fold domains"/>
    <property type="match status" value="1"/>
</dbReference>
<feature type="binding site" evidence="7">
    <location>
        <position position="379"/>
    </location>
    <ligand>
        <name>substrate</name>
    </ligand>
</feature>
<dbReference type="EMBL" id="FNUG01000001">
    <property type="protein sequence ID" value="SEE47347.1"/>
    <property type="molecule type" value="Genomic_DNA"/>
</dbReference>
<dbReference type="PANTHER" id="PTHR43571:SF1">
    <property type="entry name" value="NADP-SPECIFIC GLUTAMATE DEHYDROGENASE 1-RELATED"/>
    <property type="match status" value="1"/>
</dbReference>
<dbReference type="GO" id="GO:0006537">
    <property type="term" value="P:glutamate biosynthetic process"/>
    <property type="evidence" value="ECO:0007669"/>
    <property type="project" value="TreeGrafter"/>
</dbReference>
<dbReference type="PRINTS" id="PR00082">
    <property type="entry name" value="GLFDHDRGNASE"/>
</dbReference>
<keyword evidence="4 7" id="KW-0520">NAD</keyword>
<organism evidence="11 12">
    <name type="scientific">Salinimicrobium catena</name>
    <dbReference type="NCBI Taxonomy" id="390640"/>
    <lineage>
        <taxon>Bacteria</taxon>
        <taxon>Pseudomonadati</taxon>
        <taxon>Bacteroidota</taxon>
        <taxon>Flavobacteriia</taxon>
        <taxon>Flavobacteriales</taxon>
        <taxon>Flavobacteriaceae</taxon>
        <taxon>Salinimicrobium</taxon>
    </lineage>
</organism>
<dbReference type="InterPro" id="IPR006096">
    <property type="entry name" value="Glu/Leu/Phe/Val/Trp_DH_C"/>
</dbReference>
<dbReference type="Proteomes" id="UP000199448">
    <property type="component" value="Unassembled WGS sequence"/>
</dbReference>
<evidence type="ECO:0000256" key="3">
    <source>
        <dbReference type="ARBA" id="ARBA00023002"/>
    </source>
</evidence>
<evidence type="ECO:0000256" key="8">
    <source>
        <dbReference type="PIRSR" id="PIRSR000185-3"/>
    </source>
</evidence>
<dbReference type="InterPro" id="IPR006097">
    <property type="entry name" value="Glu/Leu/Phe/Val/Trp_DH_dimer"/>
</dbReference>
<dbReference type="InterPro" id="IPR006095">
    <property type="entry name" value="Glu/Leu/Phe/Val/Trp_DH"/>
</dbReference>
<dbReference type="InterPro" id="IPR033524">
    <property type="entry name" value="Glu/Leu/Phe/Val_DH_AS"/>
</dbReference>
<dbReference type="SUPFAM" id="SSF53223">
    <property type="entry name" value="Aminoacid dehydrogenase-like, N-terminal domain"/>
    <property type="match status" value="1"/>
</dbReference>
<feature type="site" description="Important for catalysis" evidence="8">
    <location>
        <position position="166"/>
    </location>
</feature>
<dbReference type="CDD" id="cd05313">
    <property type="entry name" value="NAD_bind_2_Glu_DH"/>
    <property type="match status" value="1"/>
</dbReference>
<evidence type="ECO:0000256" key="5">
    <source>
        <dbReference type="PIRNR" id="PIRNR000185"/>
    </source>
</evidence>
<dbReference type="OrthoDB" id="9803297at2"/>
<dbReference type="SMART" id="SM00839">
    <property type="entry name" value="ELFV_dehydrog"/>
    <property type="match status" value="1"/>
</dbReference>
<dbReference type="InterPro" id="IPR050724">
    <property type="entry name" value="Glu_Leu_Phe_Val_DH"/>
</dbReference>
<feature type="binding site" evidence="7">
    <location>
        <position position="114"/>
    </location>
    <ligand>
        <name>substrate</name>
    </ligand>
</feature>
<dbReference type="PANTHER" id="PTHR43571">
    <property type="entry name" value="NADP-SPECIFIC GLUTAMATE DEHYDROGENASE 1-RELATED"/>
    <property type="match status" value="1"/>
</dbReference>
<dbReference type="FunFam" id="1.10.285.10:FF:000001">
    <property type="entry name" value="Glutamate dehydrogenase"/>
    <property type="match status" value="1"/>
</dbReference>
<dbReference type="InterPro" id="IPR046346">
    <property type="entry name" value="Aminoacid_DH-like_N_sf"/>
</dbReference>
<evidence type="ECO:0000256" key="7">
    <source>
        <dbReference type="PIRSR" id="PIRSR000185-2"/>
    </source>
</evidence>
<gene>
    <name evidence="11" type="ORF">SAMN04488034_101623</name>
</gene>
<feature type="binding site" evidence="7">
    <location>
        <position position="90"/>
    </location>
    <ligand>
        <name>substrate</name>
    </ligand>
</feature>
<dbReference type="STRING" id="390640.SAMN04488034_101623"/>
<sequence length="447" mass="49118">MEKNVQEFLDSVSKRNSNEPEFLQAVHEVAETVIPFIEKNKKYQNKKLLERMVEPERVIMFRVPWVDDNGEVQVNRGFRIQMNSAIGPYKGGLRFHPSVNLSILKFLAFEQVFKNSLTTLPMGGGKGGSDFDPKGKSDNEVMKFCQSFMTELQRHIGANTDVPAGDIGVGGREIGYLYGQYKRLRNEFTGVLTGKGLSYGGSLIRPEATGYGNVYFAENMLKTKGDSIKGKTVVVSGSGNVAQYATEKATQLGGKVVTMSDSSGYILDEEGIYAEKLAFVMELKNERRGRIKEYVEKYPNAKYFEGETPWNVKCDIALPCATQNELHEKDAKALVDNGCICVGEGANMPCTPEAIAVFQNAKILFSPGKASNAGGVATSGLEMSQNSLRFNWTSEEVDTKLKQIMNDIHAQCVQFGTEEGGYVDYVKGANIAGFVKVADAMLAQGVV</sequence>
<keyword evidence="3 5" id="KW-0560">Oxidoreductase</keyword>
<dbReference type="Gene3D" id="3.40.50.720">
    <property type="entry name" value="NAD(P)-binding Rossmann-like Domain"/>
    <property type="match status" value="1"/>
</dbReference>
<dbReference type="Pfam" id="PF02812">
    <property type="entry name" value="ELFV_dehydrog_N"/>
    <property type="match status" value="1"/>
</dbReference>
<feature type="binding site" evidence="7">
    <location>
        <position position="240"/>
    </location>
    <ligand>
        <name>NAD(+)</name>
        <dbReference type="ChEBI" id="CHEBI:57540"/>
    </ligand>
</feature>
<protein>
    <recommendedName>
        <fullName evidence="5">Glutamate dehydrogenase</fullName>
    </recommendedName>
</protein>
<evidence type="ECO:0000313" key="11">
    <source>
        <dbReference type="EMBL" id="SEE47347.1"/>
    </source>
</evidence>
<feature type="binding site" evidence="7">
    <location>
        <position position="209"/>
    </location>
    <ligand>
        <name>NAD(+)</name>
        <dbReference type="ChEBI" id="CHEBI:57540"/>
    </ligand>
</feature>
<evidence type="ECO:0000256" key="6">
    <source>
        <dbReference type="PIRSR" id="PIRSR000185-1"/>
    </source>
</evidence>
<dbReference type="Pfam" id="PF00208">
    <property type="entry name" value="ELFV_dehydrog"/>
    <property type="match status" value="1"/>
</dbReference>
<keyword evidence="7" id="KW-0547">Nucleotide-binding</keyword>
<comment type="subunit">
    <text evidence="2">Homohexamer.</text>
</comment>
<evidence type="ECO:0000313" key="12">
    <source>
        <dbReference type="Proteomes" id="UP000199448"/>
    </source>
</evidence>
<dbReference type="PIRSF" id="PIRSF000185">
    <property type="entry name" value="Glu_DH"/>
    <property type="match status" value="1"/>
</dbReference>